<evidence type="ECO:0000256" key="4">
    <source>
        <dbReference type="ARBA" id="ARBA00023002"/>
    </source>
</evidence>
<dbReference type="Pfam" id="PF02913">
    <property type="entry name" value="FAD-oxidase_C"/>
    <property type="match status" value="1"/>
</dbReference>
<dbReference type="AlphaFoldDB" id="A0A2T0QFG9"/>
<dbReference type="PANTHER" id="PTHR11748:SF103">
    <property type="entry name" value="GLYCOLATE OXIDASE SUBUNIT GLCE"/>
    <property type="match status" value="1"/>
</dbReference>
<keyword evidence="3" id="KW-0274">FAD</keyword>
<dbReference type="InterPro" id="IPR004113">
    <property type="entry name" value="FAD-bd_oxidored_4_C"/>
</dbReference>
<dbReference type="PROSITE" id="PS51387">
    <property type="entry name" value="FAD_PCMH"/>
    <property type="match status" value="1"/>
</dbReference>
<dbReference type="GO" id="GO:0016491">
    <property type="term" value="F:oxidoreductase activity"/>
    <property type="evidence" value="ECO:0007669"/>
    <property type="project" value="UniProtKB-KW"/>
</dbReference>
<reference evidence="6 7" key="1">
    <citation type="submission" date="2018-03" db="EMBL/GenBank/DDBJ databases">
        <title>Genomic Encyclopedia of Archaeal and Bacterial Type Strains, Phase II (KMG-II): from individual species to whole genera.</title>
        <authorList>
            <person name="Goeker M."/>
        </authorList>
    </citation>
    <scope>NUCLEOTIDE SEQUENCE [LARGE SCALE GENOMIC DNA]</scope>
    <source>
        <strain evidence="6 7">DSM 45601</strain>
    </source>
</reference>
<feature type="domain" description="FAD-binding PCMH-type" evidence="5">
    <location>
        <begin position="35"/>
        <end position="214"/>
    </location>
</feature>
<accession>A0A2T0QFG9</accession>
<proteinExistence type="predicted"/>
<keyword evidence="7" id="KW-1185">Reference proteome</keyword>
<evidence type="ECO:0000256" key="2">
    <source>
        <dbReference type="ARBA" id="ARBA00022630"/>
    </source>
</evidence>
<gene>
    <name evidence="6" type="ORF">CLV72_1011271</name>
</gene>
<dbReference type="InterPro" id="IPR016169">
    <property type="entry name" value="FAD-bd_PCMH_sub2"/>
</dbReference>
<comment type="cofactor">
    <cofactor evidence="1">
        <name>FAD</name>
        <dbReference type="ChEBI" id="CHEBI:57692"/>
    </cofactor>
</comment>
<keyword evidence="4" id="KW-0560">Oxidoreductase</keyword>
<name>A0A2T0QFG9_9ACTN</name>
<dbReference type="Pfam" id="PF01565">
    <property type="entry name" value="FAD_binding_4"/>
    <property type="match status" value="1"/>
</dbReference>
<sequence length="423" mass="42861">MGDRMTAVDAGDRAVLAALDGTGAAARAAGPGDAVAGVPPRFVAEPADLAQAAAVMRVAHDHGLSVAPRGRGTKLDWGYPPSRCELVVDTRRMARVVEHAAGDLVVRVEAGLPLDELQDLLGAAGQRLALDVPLPGGTVGGVLATALSGPRRLLYGTARDLLIGITVVRADGTVARSGGKVVKNVAGYDLGKLYTGSYGTLGLIADATFRLHPRPAAQRFVLAEADTPETAQRWVAAVRASSVVPTAVELDRAGGGGPTAVAVLVEGAAAGAGPRAGQVAALLGAGASVREEAPPWWNRLPGRPGGLLLRIGCPTGAVAGVLAALDRAGASAVRGSAGTASLFATPPEPLPSAEDPAGWVERVRADVAALGGTAVVLRAPAGAADRLDLWGPVPGAALMRAIKSQFDPDHRLNPSRFLGWRAS</sequence>
<evidence type="ECO:0000313" key="7">
    <source>
        <dbReference type="Proteomes" id="UP000237846"/>
    </source>
</evidence>
<dbReference type="SUPFAM" id="SSF56176">
    <property type="entry name" value="FAD-binding/transporter-associated domain-like"/>
    <property type="match status" value="1"/>
</dbReference>
<dbReference type="Gene3D" id="3.30.465.10">
    <property type="match status" value="1"/>
</dbReference>
<dbReference type="Proteomes" id="UP000237846">
    <property type="component" value="Unassembled WGS sequence"/>
</dbReference>
<keyword evidence="2" id="KW-0285">Flavoprotein</keyword>
<evidence type="ECO:0000256" key="3">
    <source>
        <dbReference type="ARBA" id="ARBA00022827"/>
    </source>
</evidence>
<dbReference type="PANTHER" id="PTHR11748">
    <property type="entry name" value="D-LACTATE DEHYDROGENASE"/>
    <property type="match status" value="1"/>
</dbReference>
<dbReference type="EMBL" id="PVZC01000001">
    <property type="protein sequence ID" value="PRY02668.1"/>
    <property type="molecule type" value="Genomic_DNA"/>
</dbReference>
<organism evidence="6 7">
    <name type="scientific">Allonocardiopsis opalescens</name>
    <dbReference type="NCBI Taxonomy" id="1144618"/>
    <lineage>
        <taxon>Bacteria</taxon>
        <taxon>Bacillati</taxon>
        <taxon>Actinomycetota</taxon>
        <taxon>Actinomycetes</taxon>
        <taxon>Streptosporangiales</taxon>
        <taxon>Allonocardiopsis</taxon>
    </lineage>
</organism>
<protein>
    <submittedName>
        <fullName evidence="6">Glycolate oxidase FAD binding subunit</fullName>
    </submittedName>
</protein>
<evidence type="ECO:0000259" key="5">
    <source>
        <dbReference type="PROSITE" id="PS51387"/>
    </source>
</evidence>
<dbReference type="SUPFAM" id="SSF55103">
    <property type="entry name" value="FAD-linked oxidases, C-terminal domain"/>
    <property type="match status" value="1"/>
</dbReference>
<comment type="caution">
    <text evidence="6">The sequence shown here is derived from an EMBL/GenBank/DDBJ whole genome shotgun (WGS) entry which is preliminary data.</text>
</comment>
<dbReference type="InterPro" id="IPR016164">
    <property type="entry name" value="FAD-linked_Oxase-like_C"/>
</dbReference>
<evidence type="ECO:0000256" key="1">
    <source>
        <dbReference type="ARBA" id="ARBA00001974"/>
    </source>
</evidence>
<dbReference type="InterPro" id="IPR036318">
    <property type="entry name" value="FAD-bd_PCMH-like_sf"/>
</dbReference>
<dbReference type="InterPro" id="IPR016166">
    <property type="entry name" value="FAD-bd_PCMH"/>
</dbReference>
<dbReference type="GO" id="GO:0071949">
    <property type="term" value="F:FAD binding"/>
    <property type="evidence" value="ECO:0007669"/>
    <property type="project" value="InterPro"/>
</dbReference>
<dbReference type="InterPro" id="IPR006094">
    <property type="entry name" value="Oxid_FAD_bind_N"/>
</dbReference>
<evidence type="ECO:0000313" key="6">
    <source>
        <dbReference type="EMBL" id="PRY02668.1"/>
    </source>
</evidence>